<evidence type="ECO:0000256" key="1">
    <source>
        <dbReference type="ARBA" id="ARBA00005196"/>
    </source>
</evidence>
<dbReference type="NCBIfam" id="TIGR00652">
    <property type="entry name" value="DapF"/>
    <property type="match status" value="1"/>
</dbReference>
<dbReference type="FunFam" id="3.10.310.10:FF:000009">
    <property type="entry name" value="Diaminopimelate epimerase chloroplastic"/>
    <property type="match status" value="1"/>
</dbReference>
<keyword evidence="5" id="KW-0457">Lysine biosynthesis</keyword>
<dbReference type="EMBL" id="JALJOU010000013">
    <property type="protein sequence ID" value="KAK9840622.1"/>
    <property type="molecule type" value="Genomic_DNA"/>
</dbReference>
<evidence type="ECO:0000256" key="6">
    <source>
        <dbReference type="ARBA" id="ARBA00023235"/>
    </source>
</evidence>
<name>A0AAW1S404_9CHLO</name>
<dbReference type="GO" id="GO:0005829">
    <property type="term" value="C:cytosol"/>
    <property type="evidence" value="ECO:0007669"/>
    <property type="project" value="TreeGrafter"/>
</dbReference>
<dbReference type="AlphaFoldDB" id="A0AAW1S404"/>
<proteinExistence type="inferred from homology"/>
<dbReference type="Pfam" id="PF25073">
    <property type="entry name" value="DUF7797"/>
    <property type="match status" value="1"/>
</dbReference>
<dbReference type="InterPro" id="IPR056699">
    <property type="entry name" value="DUF7797"/>
</dbReference>
<evidence type="ECO:0000313" key="10">
    <source>
        <dbReference type="EMBL" id="KAK9840622.1"/>
    </source>
</evidence>
<gene>
    <name evidence="10" type="ORF">WJX81_004850</name>
</gene>
<keyword evidence="6" id="KW-0413">Isomerase</keyword>
<evidence type="ECO:0000256" key="8">
    <source>
        <dbReference type="SAM" id="MobiDB-lite"/>
    </source>
</evidence>
<dbReference type="GO" id="GO:0008837">
    <property type="term" value="F:diaminopimelate epimerase activity"/>
    <property type="evidence" value="ECO:0007669"/>
    <property type="project" value="UniProtKB-EC"/>
</dbReference>
<evidence type="ECO:0000256" key="4">
    <source>
        <dbReference type="ARBA" id="ARBA00022605"/>
    </source>
</evidence>
<dbReference type="InterPro" id="IPR001653">
    <property type="entry name" value="DAP_epimerase_DapF"/>
</dbReference>
<accession>A0AAW1S404</accession>
<dbReference type="PANTHER" id="PTHR31689:SF0">
    <property type="entry name" value="DIAMINOPIMELATE EPIMERASE"/>
    <property type="match status" value="1"/>
</dbReference>
<dbReference type="InterPro" id="IPR018510">
    <property type="entry name" value="DAP_epimerase_AS"/>
</dbReference>
<dbReference type="HAMAP" id="MF_00197">
    <property type="entry name" value="DAP_epimerase"/>
    <property type="match status" value="1"/>
</dbReference>
<comment type="catalytic activity">
    <reaction evidence="7">
        <text>(2S,6S)-2,6-diaminopimelate = meso-2,6-diaminopimelate</text>
        <dbReference type="Rhea" id="RHEA:15393"/>
        <dbReference type="ChEBI" id="CHEBI:57609"/>
        <dbReference type="ChEBI" id="CHEBI:57791"/>
        <dbReference type="EC" id="5.1.1.7"/>
    </reaction>
</comment>
<evidence type="ECO:0000313" key="11">
    <source>
        <dbReference type="Proteomes" id="UP001445335"/>
    </source>
</evidence>
<dbReference type="PROSITE" id="PS01326">
    <property type="entry name" value="DAP_EPIMERASE"/>
    <property type="match status" value="1"/>
</dbReference>
<sequence>MGYGKSEDDLPARRKRAVQGLLDRNASIIQALAVLGELRGSCGPSSAEHALFVEARDNLPVMSVFAGAEEQQLEGGACNASISSEAACRGEAGDKSMPESGGQALGKPQAIGEPDNGGCQQGVLETSDTFPRVASLASWGGSGLQRACSSMASLHSLPSLRSWAAEFCKYQGLGNDFILVDNRHQKEPVISPEQAARVCDRNFGVGGDGVIFALPAETGSVDYAMRIFNSDGSEPEMCGNGIRCLARFVADRDGSGPSQHRVGTLAGLIQPSILEDGQVCVDMGEPILEGPRVPTTLPPTQGHAVVRAPLEVQGREWLMTCVSMGNPHAITFGTQSGGFQVADLDLPDIGPVFERHQVFPARTNTEFVEVLDRGHVRMAVWERGAGQTLACGTGACATVVAGVLEGRTERKCRVDLPGGPLHIEWRAADNHVFMTGPAELVFSGTLQL</sequence>
<dbReference type="EC" id="5.1.1.7" evidence="3"/>
<dbReference type="GO" id="GO:0009089">
    <property type="term" value="P:lysine biosynthetic process via diaminopimelate"/>
    <property type="evidence" value="ECO:0007669"/>
    <property type="project" value="InterPro"/>
</dbReference>
<dbReference type="Proteomes" id="UP001445335">
    <property type="component" value="Unassembled WGS sequence"/>
</dbReference>
<protein>
    <recommendedName>
        <fullName evidence="3">diaminopimelate epimerase</fullName>
        <ecNumber evidence="3">5.1.1.7</ecNumber>
    </recommendedName>
</protein>
<dbReference type="Gene3D" id="3.10.310.10">
    <property type="entry name" value="Diaminopimelate Epimerase, Chain A, domain 1"/>
    <property type="match status" value="2"/>
</dbReference>
<dbReference type="Pfam" id="PF01678">
    <property type="entry name" value="DAP_epimerase"/>
    <property type="match status" value="2"/>
</dbReference>
<feature type="region of interest" description="Disordered" evidence="8">
    <location>
        <begin position="90"/>
        <end position="119"/>
    </location>
</feature>
<keyword evidence="4" id="KW-0028">Amino-acid biosynthesis</keyword>
<evidence type="ECO:0000256" key="3">
    <source>
        <dbReference type="ARBA" id="ARBA00013080"/>
    </source>
</evidence>
<dbReference type="SUPFAM" id="SSF54506">
    <property type="entry name" value="Diaminopimelate epimerase-like"/>
    <property type="match status" value="2"/>
</dbReference>
<comment type="similarity">
    <text evidence="2">Belongs to the diaminopimelate epimerase family.</text>
</comment>
<evidence type="ECO:0000256" key="7">
    <source>
        <dbReference type="ARBA" id="ARBA00051712"/>
    </source>
</evidence>
<evidence type="ECO:0000259" key="9">
    <source>
        <dbReference type="Pfam" id="PF25073"/>
    </source>
</evidence>
<feature type="domain" description="DUF7797" evidence="9">
    <location>
        <begin position="9"/>
        <end position="60"/>
    </location>
</feature>
<organism evidence="10 11">
    <name type="scientific">Elliptochloris bilobata</name>
    <dbReference type="NCBI Taxonomy" id="381761"/>
    <lineage>
        <taxon>Eukaryota</taxon>
        <taxon>Viridiplantae</taxon>
        <taxon>Chlorophyta</taxon>
        <taxon>core chlorophytes</taxon>
        <taxon>Trebouxiophyceae</taxon>
        <taxon>Trebouxiophyceae incertae sedis</taxon>
        <taxon>Elliptochloris clade</taxon>
        <taxon>Elliptochloris</taxon>
    </lineage>
</organism>
<evidence type="ECO:0000256" key="5">
    <source>
        <dbReference type="ARBA" id="ARBA00023154"/>
    </source>
</evidence>
<evidence type="ECO:0000256" key="2">
    <source>
        <dbReference type="ARBA" id="ARBA00010219"/>
    </source>
</evidence>
<keyword evidence="11" id="KW-1185">Reference proteome</keyword>
<comment type="caution">
    <text evidence="10">The sequence shown here is derived from an EMBL/GenBank/DDBJ whole genome shotgun (WGS) entry which is preliminary data.</text>
</comment>
<comment type="pathway">
    <text evidence="1">Amino-acid biosynthesis; L-lysine biosynthesis via DAP pathway; DL-2,6-diaminopimelate from LL-2,6-diaminopimelate: step 1/1.</text>
</comment>
<dbReference type="PANTHER" id="PTHR31689">
    <property type="entry name" value="DIAMINOPIMELATE EPIMERASE, CHLOROPLASTIC"/>
    <property type="match status" value="1"/>
</dbReference>
<reference evidence="10 11" key="1">
    <citation type="journal article" date="2024" name="Nat. Commun.">
        <title>Phylogenomics reveals the evolutionary origins of lichenization in chlorophyte algae.</title>
        <authorList>
            <person name="Puginier C."/>
            <person name="Libourel C."/>
            <person name="Otte J."/>
            <person name="Skaloud P."/>
            <person name="Haon M."/>
            <person name="Grisel S."/>
            <person name="Petersen M."/>
            <person name="Berrin J.G."/>
            <person name="Delaux P.M."/>
            <person name="Dal Grande F."/>
            <person name="Keller J."/>
        </authorList>
    </citation>
    <scope>NUCLEOTIDE SEQUENCE [LARGE SCALE GENOMIC DNA]</scope>
    <source>
        <strain evidence="10 11">SAG 245.80</strain>
    </source>
</reference>